<dbReference type="PANTHER" id="PTHR43249">
    <property type="entry name" value="UDP-N-ACETYL-2-AMINO-2-DEOXY-D-GLUCURONATE OXIDASE"/>
    <property type="match status" value="1"/>
</dbReference>
<protein>
    <submittedName>
        <fullName evidence="3">Gfo/Idh/MocA family protein</fullName>
    </submittedName>
</protein>
<evidence type="ECO:0000313" key="4">
    <source>
        <dbReference type="Proteomes" id="UP001597369"/>
    </source>
</evidence>
<dbReference type="EMBL" id="JBHUHV010000029">
    <property type="protein sequence ID" value="MFD2067315.1"/>
    <property type="molecule type" value="Genomic_DNA"/>
</dbReference>
<dbReference type="Gene3D" id="3.30.360.10">
    <property type="entry name" value="Dihydrodipicolinate Reductase, domain 2"/>
    <property type="match status" value="1"/>
</dbReference>
<organism evidence="3 4">
    <name type="scientific">Pontibacter silvestris</name>
    <dbReference type="NCBI Taxonomy" id="2305183"/>
    <lineage>
        <taxon>Bacteria</taxon>
        <taxon>Pseudomonadati</taxon>
        <taxon>Bacteroidota</taxon>
        <taxon>Cytophagia</taxon>
        <taxon>Cytophagales</taxon>
        <taxon>Hymenobacteraceae</taxon>
        <taxon>Pontibacter</taxon>
    </lineage>
</organism>
<accession>A0ABW4WZK9</accession>
<dbReference type="Pfam" id="PF01408">
    <property type="entry name" value="GFO_IDH_MocA"/>
    <property type="match status" value="1"/>
</dbReference>
<name>A0ABW4WZK9_9BACT</name>
<dbReference type="RefSeq" id="WP_229960810.1">
    <property type="nucleotide sequence ID" value="NZ_JAJJWI010000009.1"/>
</dbReference>
<reference evidence="4" key="1">
    <citation type="journal article" date="2019" name="Int. J. Syst. Evol. Microbiol.">
        <title>The Global Catalogue of Microorganisms (GCM) 10K type strain sequencing project: providing services to taxonomists for standard genome sequencing and annotation.</title>
        <authorList>
            <consortium name="The Broad Institute Genomics Platform"/>
            <consortium name="The Broad Institute Genome Sequencing Center for Infectious Disease"/>
            <person name="Wu L."/>
            <person name="Ma J."/>
        </authorList>
    </citation>
    <scope>NUCLEOTIDE SEQUENCE [LARGE SCALE GENOMIC DNA]</scope>
    <source>
        <strain evidence="4">JCM 16545</strain>
    </source>
</reference>
<dbReference type="InterPro" id="IPR052515">
    <property type="entry name" value="Gfo/Idh/MocA_Oxidoreductase"/>
</dbReference>
<dbReference type="InterPro" id="IPR055170">
    <property type="entry name" value="GFO_IDH_MocA-like_dom"/>
</dbReference>
<feature type="domain" description="GFO/IDH/MocA-like oxidoreductase" evidence="2">
    <location>
        <begin position="132"/>
        <end position="257"/>
    </location>
</feature>
<gene>
    <name evidence="3" type="ORF">ACFSKU_10510</name>
</gene>
<evidence type="ECO:0000259" key="1">
    <source>
        <dbReference type="Pfam" id="PF01408"/>
    </source>
</evidence>
<keyword evidence="4" id="KW-1185">Reference proteome</keyword>
<dbReference type="Gene3D" id="3.40.50.720">
    <property type="entry name" value="NAD(P)-binding Rossmann-like Domain"/>
    <property type="match status" value="1"/>
</dbReference>
<dbReference type="Pfam" id="PF22725">
    <property type="entry name" value="GFO_IDH_MocA_C3"/>
    <property type="match status" value="1"/>
</dbReference>
<dbReference type="SUPFAM" id="SSF55347">
    <property type="entry name" value="Glyceraldehyde-3-phosphate dehydrogenase-like, C-terminal domain"/>
    <property type="match status" value="1"/>
</dbReference>
<evidence type="ECO:0000259" key="2">
    <source>
        <dbReference type="Pfam" id="PF22725"/>
    </source>
</evidence>
<dbReference type="InterPro" id="IPR036291">
    <property type="entry name" value="NAD(P)-bd_dom_sf"/>
</dbReference>
<dbReference type="SUPFAM" id="SSF51735">
    <property type="entry name" value="NAD(P)-binding Rossmann-fold domains"/>
    <property type="match status" value="1"/>
</dbReference>
<feature type="domain" description="Gfo/Idh/MocA-like oxidoreductase N-terminal" evidence="1">
    <location>
        <begin position="4"/>
        <end position="124"/>
    </location>
</feature>
<dbReference type="InterPro" id="IPR000683">
    <property type="entry name" value="Gfo/Idh/MocA-like_OxRdtase_N"/>
</dbReference>
<sequence length="330" mass="36171">MQTVRWGIIGCGDVTEVKSGPAFQKVANSQLVAVMRRDAEKARDYAQRHRVSKWYNNAQELIQDPNVDAVYVATPPNSHADYVLQVAAAGKPVYVEKPMALTHAQCQKMIAACQQAQVPLFVAYYRRCLPAFLKVKELIASGTVGEVRFVNIRLYQPSKQGLDKENLPWRVRPEVSGGGLFFDLASHQLDFLDYILCPIVSASGQVANQMGLYTAEDIVTGQFRFQTGALGSGVWCFNVAKAQQTDCIEIVGSLGKITFPSFSNAPVVLETAKGLKKFTLPPPAHVQQPLIQTIVNELTGQGKSPSTGISAARTAWVMDQIAGRKQKSEE</sequence>
<dbReference type="PANTHER" id="PTHR43249:SF1">
    <property type="entry name" value="D-GLUCOSIDE 3-DEHYDROGENASE"/>
    <property type="match status" value="1"/>
</dbReference>
<comment type="caution">
    <text evidence="3">The sequence shown here is derived from an EMBL/GenBank/DDBJ whole genome shotgun (WGS) entry which is preliminary data.</text>
</comment>
<dbReference type="Proteomes" id="UP001597369">
    <property type="component" value="Unassembled WGS sequence"/>
</dbReference>
<evidence type="ECO:0000313" key="3">
    <source>
        <dbReference type="EMBL" id="MFD2067315.1"/>
    </source>
</evidence>
<proteinExistence type="predicted"/>